<dbReference type="Proteomes" id="UP000628775">
    <property type="component" value="Unassembled WGS sequence"/>
</dbReference>
<evidence type="ECO:0000313" key="3">
    <source>
        <dbReference type="Proteomes" id="UP000628775"/>
    </source>
</evidence>
<evidence type="ECO:0000313" key="2">
    <source>
        <dbReference type="EMBL" id="GGE55685.1"/>
    </source>
</evidence>
<evidence type="ECO:0000256" key="1">
    <source>
        <dbReference type="SAM" id="Phobius"/>
    </source>
</evidence>
<reference evidence="2" key="1">
    <citation type="journal article" date="2014" name="Int. J. Syst. Evol. Microbiol.">
        <title>Complete genome sequence of Corynebacterium casei LMG S-19264T (=DSM 44701T), isolated from a smear-ripened cheese.</title>
        <authorList>
            <consortium name="US DOE Joint Genome Institute (JGI-PGF)"/>
            <person name="Walter F."/>
            <person name="Albersmeier A."/>
            <person name="Kalinowski J."/>
            <person name="Ruckert C."/>
        </authorList>
    </citation>
    <scope>NUCLEOTIDE SEQUENCE</scope>
    <source>
        <strain evidence="2">CGMCC 1.15371</strain>
    </source>
</reference>
<dbReference type="RefSeq" id="WP_188698722.1">
    <property type="nucleotide sequence ID" value="NZ_BMIR01000031.1"/>
</dbReference>
<sequence length="210" mass="23720">MACSKEMSELIQRALDQEANEGERHALMEHLDVCSDCCSHYNELKETIDLLTHLDQAPAPDYFTQKVIARLPDQKQDSKVLKWFKKHPIIIAAACFLIMMVGYIMSLWNDNSFKAEVHGEGKLVYSDNNTVTVPKGETIKGDLVITDGKVRIEGRVDGDVVLIHSDSLMASAGHVSGKIENVNQILGWIWYHIQRFFSSIFFIHGSMARL</sequence>
<gene>
    <name evidence="2" type="primary">rsiW</name>
    <name evidence="2" type="ORF">GCM10011391_38350</name>
</gene>
<keyword evidence="1" id="KW-1133">Transmembrane helix</keyword>
<proteinExistence type="predicted"/>
<accession>A0A8J2YNE9</accession>
<dbReference type="AlphaFoldDB" id="A0A8J2YNE9"/>
<protein>
    <submittedName>
        <fullName evidence="2">Anti-sigma-W factor RsiW</fullName>
    </submittedName>
</protein>
<reference evidence="2" key="2">
    <citation type="submission" date="2020-09" db="EMBL/GenBank/DDBJ databases">
        <authorList>
            <person name="Sun Q."/>
            <person name="Zhou Y."/>
        </authorList>
    </citation>
    <scope>NUCLEOTIDE SEQUENCE</scope>
    <source>
        <strain evidence="2">CGMCC 1.15371</strain>
    </source>
</reference>
<keyword evidence="1" id="KW-0812">Transmembrane</keyword>
<name>A0A8J2YNE9_9BACL</name>
<dbReference type="EMBL" id="BMIR01000031">
    <property type="protein sequence ID" value="GGE55685.1"/>
    <property type="molecule type" value="Genomic_DNA"/>
</dbReference>
<comment type="caution">
    <text evidence="2">The sequence shown here is derived from an EMBL/GenBank/DDBJ whole genome shotgun (WGS) entry which is preliminary data.</text>
</comment>
<keyword evidence="3" id="KW-1185">Reference proteome</keyword>
<organism evidence="2 3">
    <name type="scientific">Pullulanibacillus camelliae</name>
    <dbReference type="NCBI Taxonomy" id="1707096"/>
    <lineage>
        <taxon>Bacteria</taxon>
        <taxon>Bacillati</taxon>
        <taxon>Bacillota</taxon>
        <taxon>Bacilli</taxon>
        <taxon>Bacillales</taxon>
        <taxon>Sporolactobacillaceae</taxon>
        <taxon>Pullulanibacillus</taxon>
    </lineage>
</organism>
<feature type="transmembrane region" description="Helical" evidence="1">
    <location>
        <begin position="89"/>
        <end position="108"/>
    </location>
</feature>
<keyword evidence="1" id="KW-0472">Membrane</keyword>